<reference evidence="2" key="2">
    <citation type="submission" date="2021-01" db="UniProtKB">
        <authorList>
            <consortium name="EnsemblPlants"/>
        </authorList>
    </citation>
    <scope>IDENTIFICATION</scope>
</reference>
<feature type="region of interest" description="Disordered" evidence="1">
    <location>
        <begin position="78"/>
        <end position="102"/>
    </location>
</feature>
<organism evidence="2 3">
    <name type="scientific">Quercus lobata</name>
    <name type="common">Valley oak</name>
    <dbReference type="NCBI Taxonomy" id="97700"/>
    <lineage>
        <taxon>Eukaryota</taxon>
        <taxon>Viridiplantae</taxon>
        <taxon>Streptophyta</taxon>
        <taxon>Embryophyta</taxon>
        <taxon>Tracheophyta</taxon>
        <taxon>Spermatophyta</taxon>
        <taxon>Magnoliopsida</taxon>
        <taxon>eudicotyledons</taxon>
        <taxon>Gunneridae</taxon>
        <taxon>Pentapetalae</taxon>
        <taxon>rosids</taxon>
        <taxon>fabids</taxon>
        <taxon>Fagales</taxon>
        <taxon>Fagaceae</taxon>
        <taxon>Quercus</taxon>
    </lineage>
</organism>
<name>A0A7N2MQS6_QUELO</name>
<dbReference type="Proteomes" id="UP000594261">
    <property type="component" value="Chromosome 10"/>
</dbReference>
<dbReference type="InParanoid" id="A0A7N2MQS6"/>
<proteinExistence type="predicted"/>
<evidence type="ECO:0000313" key="3">
    <source>
        <dbReference type="Proteomes" id="UP000594261"/>
    </source>
</evidence>
<evidence type="ECO:0000256" key="1">
    <source>
        <dbReference type="SAM" id="MobiDB-lite"/>
    </source>
</evidence>
<reference evidence="2 3" key="1">
    <citation type="journal article" date="2016" name="G3 (Bethesda)">
        <title>First Draft Assembly and Annotation of the Genome of a California Endemic Oak Quercus lobata Nee (Fagaceae).</title>
        <authorList>
            <person name="Sork V.L."/>
            <person name="Fitz-Gibbon S.T."/>
            <person name="Puiu D."/>
            <person name="Crepeau M."/>
            <person name="Gugger P.F."/>
            <person name="Sherman R."/>
            <person name="Stevens K."/>
            <person name="Langley C.H."/>
            <person name="Pellegrini M."/>
            <person name="Salzberg S.L."/>
        </authorList>
    </citation>
    <scope>NUCLEOTIDE SEQUENCE [LARGE SCALE GENOMIC DNA]</scope>
    <source>
        <strain evidence="2 3">cv. SW786</strain>
    </source>
</reference>
<feature type="compositionally biased region" description="Acidic residues" evidence="1">
    <location>
        <begin position="93"/>
        <end position="102"/>
    </location>
</feature>
<accession>A0A7N2MQS6</accession>
<dbReference type="EnsemblPlants" id="QL10p027101:mrna">
    <property type="protein sequence ID" value="QL10p027101:mrna"/>
    <property type="gene ID" value="QL10p027101"/>
</dbReference>
<protein>
    <submittedName>
        <fullName evidence="2">Uncharacterized protein</fullName>
    </submittedName>
</protein>
<dbReference type="AlphaFoldDB" id="A0A7N2MQS6"/>
<dbReference type="Gramene" id="QL10p027101:mrna">
    <property type="protein sequence ID" value="QL10p027101:mrna"/>
    <property type="gene ID" value="QL10p027101"/>
</dbReference>
<evidence type="ECO:0000313" key="2">
    <source>
        <dbReference type="EnsemblPlants" id="QL10p027101:mrna"/>
    </source>
</evidence>
<keyword evidence="3" id="KW-1185">Reference proteome</keyword>
<sequence length="102" mass="11594">MIQYSYQWSKENDKNRCTLHKGVFDVPKVEGGESNDNIEDSDAFQQEAIVDVVSINVEDNIIDYCMGDVETEVVLEGGTSRDANQNEEHDIPDVDLDMDYDM</sequence>
<dbReference type="EMBL" id="LRBV02000010">
    <property type="status" value="NOT_ANNOTATED_CDS"/>
    <property type="molecule type" value="Genomic_DNA"/>
</dbReference>